<dbReference type="PROSITE" id="PS50294">
    <property type="entry name" value="WD_REPEATS_REGION"/>
    <property type="match status" value="1"/>
</dbReference>
<evidence type="ECO:0000256" key="8">
    <source>
        <dbReference type="SAM" id="MobiDB-lite"/>
    </source>
</evidence>
<feature type="region of interest" description="Disordered" evidence="8">
    <location>
        <begin position="206"/>
        <end position="229"/>
    </location>
</feature>
<dbReference type="PROSITE" id="PS50082">
    <property type="entry name" value="WD_REPEATS_2"/>
    <property type="match status" value="2"/>
</dbReference>
<evidence type="ECO:0000259" key="9">
    <source>
        <dbReference type="Pfam" id="PF07687"/>
    </source>
</evidence>
<dbReference type="InterPro" id="IPR011650">
    <property type="entry name" value="Peptidase_M20_dimer"/>
</dbReference>
<dbReference type="Gene3D" id="3.30.70.360">
    <property type="match status" value="1"/>
</dbReference>
<dbReference type="GO" id="GO:0006508">
    <property type="term" value="P:proteolysis"/>
    <property type="evidence" value="ECO:0007669"/>
    <property type="project" value="UniProtKB-KW"/>
</dbReference>
<dbReference type="Pfam" id="PF01546">
    <property type="entry name" value="Peptidase_M20"/>
    <property type="match status" value="1"/>
</dbReference>
<dbReference type="InterPro" id="IPR015943">
    <property type="entry name" value="WD40/YVTN_repeat-like_dom_sf"/>
</dbReference>
<dbReference type="InterPro" id="IPR036322">
    <property type="entry name" value="WD40_repeat_dom_sf"/>
</dbReference>
<keyword evidence="3" id="KW-0645">Protease</keyword>
<dbReference type="AlphaFoldDB" id="A0A4Y7SLG0"/>
<dbReference type="GO" id="GO:0008233">
    <property type="term" value="F:peptidase activity"/>
    <property type="evidence" value="ECO:0007669"/>
    <property type="project" value="UniProtKB-KW"/>
</dbReference>
<dbReference type="InterPro" id="IPR019775">
    <property type="entry name" value="WD40_repeat_CS"/>
</dbReference>
<evidence type="ECO:0000313" key="11">
    <source>
        <dbReference type="Proteomes" id="UP000298030"/>
    </source>
</evidence>
<dbReference type="OrthoDB" id="7832001at2759"/>
<evidence type="ECO:0000256" key="6">
    <source>
        <dbReference type="ARBA" id="ARBA00022801"/>
    </source>
</evidence>
<accession>A0A4Y7SLG0</accession>
<protein>
    <submittedName>
        <fullName evidence="10">Glutathione degradosome</fullName>
    </submittedName>
</protein>
<evidence type="ECO:0000256" key="3">
    <source>
        <dbReference type="ARBA" id="ARBA00022670"/>
    </source>
</evidence>
<dbReference type="Pfam" id="PF07687">
    <property type="entry name" value="M20_dimer"/>
    <property type="match status" value="1"/>
</dbReference>
<evidence type="ECO:0000256" key="4">
    <source>
        <dbReference type="ARBA" id="ARBA00022723"/>
    </source>
</evidence>
<dbReference type="PANTHER" id="PTHR43270:SF8">
    <property type="entry name" value="DI- AND TRIPEPTIDASE DUG2-RELATED"/>
    <property type="match status" value="1"/>
</dbReference>
<dbReference type="GO" id="GO:0006751">
    <property type="term" value="P:glutathione catabolic process"/>
    <property type="evidence" value="ECO:0007669"/>
    <property type="project" value="InterPro"/>
</dbReference>
<gene>
    <name evidence="10" type="ORF">FA13DRAFT_1694880</name>
</gene>
<dbReference type="InterPro" id="IPR051458">
    <property type="entry name" value="Cyt/Met_Dipeptidase"/>
</dbReference>
<dbReference type="InterPro" id="IPR001680">
    <property type="entry name" value="WD40_rpt"/>
</dbReference>
<evidence type="ECO:0000256" key="7">
    <source>
        <dbReference type="PROSITE-ProRule" id="PRU00221"/>
    </source>
</evidence>
<feature type="region of interest" description="Disordered" evidence="8">
    <location>
        <begin position="161"/>
        <end position="191"/>
    </location>
</feature>
<evidence type="ECO:0000256" key="5">
    <source>
        <dbReference type="ARBA" id="ARBA00022737"/>
    </source>
</evidence>
<sequence length="872" mass="95301">MDGNQISPFPTPSLSRYLQSETSMPTLIHSLVEQKSSVLSLAATDKYIFSGSQNEDILVWNKDTFTLKTTLSGHEGSVLALEVAREKDWLFSSSGDSTVRVWSTETLKPLFVLRPYLEDQAGDLFSLVWLPSTQTIFIGCQNTSLQWFSFTSDATLAESSSSLDSTASSPSGTSTPSTLVNTPRPDGSRQAHKFFDSYPIYERRPADLLARNRTPRPGGRGSPDSQYSYEPSPALHFSIPASNVIDPAHYGYIYCMTLLTGTGDGITRLATGSGDEGIKLWKCLPNGPELEYEFTFDRGAVLSMVAKGDTIYAGCQDGYVKVVDLETKTLIRTIIVEEGVDVLSISLLDKDMFTCAANGSVKRWSASFDCVAYWKAHSGIALSSIVTQRGQGFYLVTGGNDSSIKIWDIPPSTRTVSHDLQSPSLFGPTATDVLTFALSKFVSIPSVSSEPSRREDCRQTAIWLRKSLGQLGAHTALLPTGEGNNPLVLATFQGSSVGHRKPRVLFYGHYDVISAPPNGWNSDPFTVTGQNGYLYGRGVTDNKGPILAVACAAADLLTKRALGLDLVMLIEGEEECGSIGFGEAVKKHREAIGEVDAILVSNSTWITDDRPCITYGLRGVVHCNIEISSKLPDLHSGIEGGGVVEPMVDMVKLLASLTNENNQIRIPGFYESVREQTDREKELYDLLSEITHKPASSLVARWREPSLTIHNIEISGPGNATVIPGSVKGQVSLRIVPDQDLQTIITSLTDYLTITYKAFKSPNQIQVTVDHSADWWLGSLDDPWFKALESAVQEEWGEAPLRIREGGSIPSVPWLEKEFGCHALHLPMGQASDQAHLPNERISLINLNKGKAVVERFLAKTADEKFLSSVRD</sequence>
<dbReference type="GO" id="GO:0046872">
    <property type="term" value="F:metal ion binding"/>
    <property type="evidence" value="ECO:0007669"/>
    <property type="project" value="UniProtKB-KW"/>
</dbReference>
<evidence type="ECO:0000256" key="1">
    <source>
        <dbReference type="ARBA" id="ARBA00006247"/>
    </source>
</evidence>
<dbReference type="SUPFAM" id="SSF50978">
    <property type="entry name" value="WD40 repeat-like"/>
    <property type="match status" value="1"/>
</dbReference>
<dbReference type="PANTHER" id="PTHR43270">
    <property type="entry name" value="BETA-ALA-HIS DIPEPTIDASE"/>
    <property type="match status" value="1"/>
</dbReference>
<comment type="caution">
    <text evidence="10">The sequence shown here is derived from an EMBL/GenBank/DDBJ whole genome shotgun (WGS) entry which is preliminary data.</text>
</comment>
<dbReference type="Pfam" id="PF00400">
    <property type="entry name" value="WD40"/>
    <property type="match status" value="2"/>
</dbReference>
<keyword evidence="2 7" id="KW-0853">WD repeat</keyword>
<dbReference type="InterPro" id="IPR017149">
    <property type="entry name" value="GSH_degradosome_Dug2"/>
</dbReference>
<dbReference type="STRING" id="71717.A0A4Y7SLG0"/>
<keyword evidence="11" id="KW-1185">Reference proteome</keyword>
<reference evidence="10 11" key="1">
    <citation type="journal article" date="2019" name="Nat. Ecol. Evol.">
        <title>Megaphylogeny resolves global patterns of mushroom evolution.</title>
        <authorList>
            <person name="Varga T."/>
            <person name="Krizsan K."/>
            <person name="Foldi C."/>
            <person name="Dima B."/>
            <person name="Sanchez-Garcia M."/>
            <person name="Sanchez-Ramirez S."/>
            <person name="Szollosi G.J."/>
            <person name="Szarkandi J.G."/>
            <person name="Papp V."/>
            <person name="Albert L."/>
            <person name="Andreopoulos W."/>
            <person name="Angelini C."/>
            <person name="Antonin V."/>
            <person name="Barry K.W."/>
            <person name="Bougher N.L."/>
            <person name="Buchanan P."/>
            <person name="Buyck B."/>
            <person name="Bense V."/>
            <person name="Catcheside P."/>
            <person name="Chovatia M."/>
            <person name="Cooper J."/>
            <person name="Damon W."/>
            <person name="Desjardin D."/>
            <person name="Finy P."/>
            <person name="Geml J."/>
            <person name="Haridas S."/>
            <person name="Hughes K."/>
            <person name="Justo A."/>
            <person name="Karasinski D."/>
            <person name="Kautmanova I."/>
            <person name="Kiss B."/>
            <person name="Kocsube S."/>
            <person name="Kotiranta H."/>
            <person name="LaButti K.M."/>
            <person name="Lechner B.E."/>
            <person name="Liimatainen K."/>
            <person name="Lipzen A."/>
            <person name="Lukacs Z."/>
            <person name="Mihaltcheva S."/>
            <person name="Morgado L.N."/>
            <person name="Niskanen T."/>
            <person name="Noordeloos M.E."/>
            <person name="Ohm R.A."/>
            <person name="Ortiz-Santana B."/>
            <person name="Ovrebo C."/>
            <person name="Racz N."/>
            <person name="Riley R."/>
            <person name="Savchenko A."/>
            <person name="Shiryaev A."/>
            <person name="Soop K."/>
            <person name="Spirin V."/>
            <person name="Szebenyi C."/>
            <person name="Tomsovsky M."/>
            <person name="Tulloss R.E."/>
            <person name="Uehling J."/>
            <person name="Grigoriev I.V."/>
            <person name="Vagvolgyi C."/>
            <person name="Papp T."/>
            <person name="Martin F.M."/>
            <person name="Miettinen O."/>
            <person name="Hibbett D.S."/>
            <person name="Nagy L.G."/>
        </authorList>
    </citation>
    <scope>NUCLEOTIDE SEQUENCE [LARGE SCALE GENOMIC DNA]</scope>
    <source>
        <strain evidence="10 11">FP101781</strain>
    </source>
</reference>
<dbReference type="Gene3D" id="2.130.10.10">
    <property type="entry name" value="YVTN repeat-like/Quinoprotein amine dehydrogenase"/>
    <property type="match status" value="2"/>
</dbReference>
<keyword evidence="5" id="KW-0677">Repeat</keyword>
<dbReference type="SMART" id="SM00320">
    <property type="entry name" value="WD40"/>
    <property type="match status" value="7"/>
</dbReference>
<keyword evidence="4" id="KW-0479">Metal-binding</keyword>
<dbReference type="EMBL" id="QPFP01000086">
    <property type="protein sequence ID" value="TEB22710.1"/>
    <property type="molecule type" value="Genomic_DNA"/>
</dbReference>
<dbReference type="PROSITE" id="PS00678">
    <property type="entry name" value="WD_REPEATS_1"/>
    <property type="match status" value="1"/>
</dbReference>
<proteinExistence type="inferred from homology"/>
<feature type="compositionally biased region" description="Low complexity" evidence="8">
    <location>
        <begin position="161"/>
        <end position="179"/>
    </location>
</feature>
<feature type="domain" description="Peptidase M20 dimerisation" evidence="9">
    <location>
        <begin position="615"/>
        <end position="757"/>
    </location>
</feature>
<name>A0A4Y7SLG0_COPMI</name>
<dbReference type="Proteomes" id="UP000298030">
    <property type="component" value="Unassembled WGS sequence"/>
</dbReference>
<keyword evidence="6" id="KW-0378">Hydrolase</keyword>
<organism evidence="10 11">
    <name type="scientific">Coprinellus micaceus</name>
    <name type="common">Glistening ink-cap mushroom</name>
    <name type="synonym">Coprinus micaceus</name>
    <dbReference type="NCBI Taxonomy" id="71717"/>
    <lineage>
        <taxon>Eukaryota</taxon>
        <taxon>Fungi</taxon>
        <taxon>Dikarya</taxon>
        <taxon>Basidiomycota</taxon>
        <taxon>Agaricomycotina</taxon>
        <taxon>Agaricomycetes</taxon>
        <taxon>Agaricomycetidae</taxon>
        <taxon>Agaricales</taxon>
        <taxon>Agaricineae</taxon>
        <taxon>Psathyrellaceae</taxon>
        <taxon>Coprinellus</taxon>
    </lineage>
</organism>
<dbReference type="Gene3D" id="3.40.630.10">
    <property type="entry name" value="Zn peptidases"/>
    <property type="match status" value="1"/>
</dbReference>
<feature type="repeat" description="WD" evidence="7">
    <location>
        <begin position="71"/>
        <end position="112"/>
    </location>
</feature>
<dbReference type="InterPro" id="IPR020472">
    <property type="entry name" value="WD40_PAC1"/>
</dbReference>
<dbReference type="SUPFAM" id="SSF53187">
    <property type="entry name" value="Zn-dependent exopeptidases"/>
    <property type="match status" value="1"/>
</dbReference>
<comment type="similarity">
    <text evidence="1">Belongs to the peptidase M20A family.</text>
</comment>
<feature type="repeat" description="WD" evidence="7">
    <location>
        <begin position="394"/>
        <end position="417"/>
    </location>
</feature>
<dbReference type="PRINTS" id="PR00320">
    <property type="entry name" value="GPROTEINBRPT"/>
</dbReference>
<evidence type="ECO:0000313" key="10">
    <source>
        <dbReference type="EMBL" id="TEB22710.1"/>
    </source>
</evidence>
<dbReference type="PIRSF" id="PIRSF037237">
    <property type="entry name" value="Peptidase_WD_repeats_DUG2"/>
    <property type="match status" value="1"/>
</dbReference>
<evidence type="ECO:0000256" key="2">
    <source>
        <dbReference type="ARBA" id="ARBA00022574"/>
    </source>
</evidence>
<dbReference type="InterPro" id="IPR002933">
    <property type="entry name" value="Peptidase_M20"/>
</dbReference>